<feature type="region of interest" description="Disordered" evidence="1">
    <location>
        <begin position="318"/>
        <end position="358"/>
    </location>
</feature>
<dbReference type="Proteomes" id="UP000269721">
    <property type="component" value="Unassembled WGS sequence"/>
</dbReference>
<accession>A0A4P9WF11</accession>
<protein>
    <submittedName>
        <fullName evidence="2">Uncharacterized protein</fullName>
    </submittedName>
</protein>
<name>A0A4P9WF11_9FUNG</name>
<evidence type="ECO:0000313" key="3">
    <source>
        <dbReference type="Proteomes" id="UP000269721"/>
    </source>
</evidence>
<organism evidence="2 3">
    <name type="scientific">Blyttiomyces helicus</name>
    <dbReference type="NCBI Taxonomy" id="388810"/>
    <lineage>
        <taxon>Eukaryota</taxon>
        <taxon>Fungi</taxon>
        <taxon>Fungi incertae sedis</taxon>
        <taxon>Chytridiomycota</taxon>
        <taxon>Chytridiomycota incertae sedis</taxon>
        <taxon>Chytridiomycetes</taxon>
        <taxon>Chytridiomycetes incertae sedis</taxon>
        <taxon>Blyttiomyces</taxon>
    </lineage>
</organism>
<keyword evidence="3" id="KW-1185">Reference proteome</keyword>
<sequence length="358" mass="38357">MAAPAELELAAEAVGLGGAAIADDVRFGHRVVFQLGDGIKRGGVRVERGRCEGEGVELGWEEISGRAEHMVIAPLTFTNGEISERIAVLSNNTETHTPQYGGPDSERLFHDDLPGSARKAADNTIYADVGHVAADEATPPSDTMESRLRGPAARTAPNLAGIVADAEAARVAAARIRREWRERVLWCSLEERRGGLKVSAWDSGRRRWKRKGIIGGPEWGKILPGAVFHFQKTSILGDSTASDTCWKHLNLGDPMGLPAHGFLTRTEDGELDAGAANTKVPTSGGANIMSFAGLVDDDRVIAPLLELVDANAQSDDDLQKQFDNRGSHSANGAALSPSQWDLRTPPKTRAHVEGPKMV</sequence>
<evidence type="ECO:0000256" key="1">
    <source>
        <dbReference type="SAM" id="MobiDB-lite"/>
    </source>
</evidence>
<reference evidence="3" key="1">
    <citation type="journal article" date="2018" name="Nat. Microbiol.">
        <title>Leveraging single-cell genomics to expand the fungal tree of life.</title>
        <authorList>
            <person name="Ahrendt S.R."/>
            <person name="Quandt C.A."/>
            <person name="Ciobanu D."/>
            <person name="Clum A."/>
            <person name="Salamov A."/>
            <person name="Andreopoulos B."/>
            <person name="Cheng J.F."/>
            <person name="Woyke T."/>
            <person name="Pelin A."/>
            <person name="Henrissat B."/>
            <person name="Reynolds N.K."/>
            <person name="Benny G.L."/>
            <person name="Smith M.E."/>
            <person name="James T.Y."/>
            <person name="Grigoriev I.V."/>
        </authorList>
    </citation>
    <scope>NUCLEOTIDE SEQUENCE [LARGE SCALE GENOMIC DNA]</scope>
</reference>
<gene>
    <name evidence="2" type="ORF">BDK51DRAFT_49449</name>
</gene>
<evidence type="ECO:0000313" key="2">
    <source>
        <dbReference type="EMBL" id="RKO90313.1"/>
    </source>
</evidence>
<proteinExistence type="predicted"/>
<dbReference type="EMBL" id="KZ995617">
    <property type="protein sequence ID" value="RKO90313.1"/>
    <property type="molecule type" value="Genomic_DNA"/>
</dbReference>
<dbReference type="AlphaFoldDB" id="A0A4P9WF11"/>